<dbReference type="EMBL" id="PKOZ01000001">
    <property type="protein sequence ID" value="PQD96663.1"/>
    <property type="molecule type" value="Genomic_DNA"/>
</dbReference>
<dbReference type="Proteomes" id="UP000239663">
    <property type="component" value="Unassembled WGS sequence"/>
</dbReference>
<protein>
    <submittedName>
        <fullName evidence="1">Uncharacterized protein</fullName>
    </submittedName>
</protein>
<dbReference type="OrthoDB" id="2871104at2"/>
<accession>A0A2S7N3T9</accession>
<dbReference type="AlphaFoldDB" id="A0A2S7N3T9"/>
<gene>
    <name evidence="1" type="ORF">CYL18_01855</name>
</gene>
<evidence type="ECO:0000313" key="2">
    <source>
        <dbReference type="Proteomes" id="UP000239663"/>
    </source>
</evidence>
<dbReference type="RefSeq" id="WP_104847760.1">
    <property type="nucleotide sequence ID" value="NZ_PKOZ01000001.1"/>
</dbReference>
<name>A0A2S7N3T9_9BACI</name>
<reference evidence="1 2" key="1">
    <citation type="submission" date="2017-12" db="EMBL/GenBank/DDBJ databases">
        <title>Taxonomic description and draft genome of Pradoshia cofamensis Gen. nov., sp. nov., a thermotolerant bacillale isolated from anterior gut of earthworm Eisenia fetida.</title>
        <authorList>
            <person name="Saha T."/>
            <person name="Chakraborty R."/>
        </authorList>
    </citation>
    <scope>NUCLEOTIDE SEQUENCE [LARGE SCALE GENOMIC DNA]</scope>
    <source>
        <strain evidence="1 2">EAG3</strain>
    </source>
</reference>
<comment type="caution">
    <text evidence="1">The sequence shown here is derived from an EMBL/GenBank/DDBJ whole genome shotgun (WGS) entry which is preliminary data.</text>
</comment>
<evidence type="ECO:0000313" key="1">
    <source>
        <dbReference type="EMBL" id="PQD96663.1"/>
    </source>
</evidence>
<proteinExistence type="predicted"/>
<sequence>MRKLLQLLRTMHSASDGLLSLEKKQAKRQLFSELSSTILPQMMRIKQTYGFFERELYVIKEHRKKESTKVMDTCALAEQILEAIKKNEAFVTSEVLSEYHAIQALELEIQELYAAKENGQGIYHIQLAEFDLKKRKLNLVKSYAVFLKKTAKKADVLYKNLMDLFDFYPPFIDHLTENMLMINTVDKGQKSAVNIGNR</sequence>
<keyword evidence="2" id="KW-1185">Reference proteome</keyword>
<organism evidence="1 2">
    <name type="scientific">Pradoshia eiseniae</name>
    <dbReference type="NCBI Taxonomy" id="2064768"/>
    <lineage>
        <taxon>Bacteria</taxon>
        <taxon>Bacillati</taxon>
        <taxon>Bacillota</taxon>
        <taxon>Bacilli</taxon>
        <taxon>Bacillales</taxon>
        <taxon>Bacillaceae</taxon>
        <taxon>Pradoshia</taxon>
    </lineage>
</organism>